<evidence type="ECO:0008006" key="2">
    <source>
        <dbReference type="Google" id="ProtNLM"/>
    </source>
</evidence>
<protein>
    <recommendedName>
        <fullName evidence="2">DUF3880 domain-containing protein</fullName>
    </recommendedName>
</protein>
<proteinExistence type="predicted"/>
<name>X0ZZ48_9ZZZZ</name>
<organism evidence="1">
    <name type="scientific">marine sediment metagenome</name>
    <dbReference type="NCBI Taxonomy" id="412755"/>
    <lineage>
        <taxon>unclassified sequences</taxon>
        <taxon>metagenomes</taxon>
        <taxon>ecological metagenomes</taxon>
    </lineage>
</organism>
<gene>
    <name evidence="1" type="ORF">S01H4_00469</name>
</gene>
<comment type="caution">
    <text evidence="1">The sequence shown here is derived from an EMBL/GenBank/DDBJ whole genome shotgun (WGS) entry which is preliminary data.</text>
</comment>
<dbReference type="EMBL" id="BART01000066">
    <property type="protein sequence ID" value="GAG63157.1"/>
    <property type="molecule type" value="Genomic_DNA"/>
</dbReference>
<reference evidence="1" key="1">
    <citation type="journal article" date="2014" name="Front. Microbiol.">
        <title>High frequency of phylogenetically diverse reductive dehalogenase-homologous genes in deep subseafloor sedimentary metagenomes.</title>
        <authorList>
            <person name="Kawai M."/>
            <person name="Futagami T."/>
            <person name="Toyoda A."/>
            <person name="Takaki Y."/>
            <person name="Nishi S."/>
            <person name="Hori S."/>
            <person name="Arai W."/>
            <person name="Tsubouchi T."/>
            <person name="Morono Y."/>
            <person name="Uchiyama I."/>
            <person name="Ito T."/>
            <person name="Fujiyama A."/>
            <person name="Inagaki F."/>
            <person name="Takami H."/>
        </authorList>
    </citation>
    <scope>NUCLEOTIDE SEQUENCE</scope>
    <source>
        <strain evidence="1">Expedition CK06-06</strain>
    </source>
</reference>
<sequence>MNIKNNLKKFKLLYKINTEWKAYCVKQRYYSLKKHYEKVSVKRDILYKEKEIKSKVNNFLKKQNKNIIILPKGKLKIFYIGTDLGQDSGGIIQGLKKFGKVIFFEQKPGVYGQMLPTIRKDAADFNGKRLLKMIKNISKSDRIHIIIGQMWGSTMALEALQEIRKMGIPVVNISMDDLHSFKHAFNIKKVNGKLSGTAGLIGSIDLACTAVKECCLWYQVEGCPSIYLPPASDPELYYSSTNPKLYDVCFVGANYGIRTKIINAIEKRGINVMCYGNGWPNGRIKLEKLPQIFMQSRIVL</sequence>
<feature type="non-terminal residue" evidence="1">
    <location>
        <position position="300"/>
    </location>
</feature>
<evidence type="ECO:0000313" key="1">
    <source>
        <dbReference type="EMBL" id="GAG63157.1"/>
    </source>
</evidence>
<accession>X0ZZ48</accession>
<dbReference type="AlphaFoldDB" id="X0ZZ48"/>